<dbReference type="Gene3D" id="3.40.190.10">
    <property type="entry name" value="Periplasmic binding protein-like II"/>
    <property type="match status" value="1"/>
</dbReference>
<evidence type="ECO:0000256" key="2">
    <source>
        <dbReference type="SAM" id="SignalP"/>
    </source>
</evidence>
<dbReference type="CDD" id="cd07012">
    <property type="entry name" value="PBP2_Bug_TTT"/>
    <property type="match status" value="1"/>
</dbReference>
<organism evidence="3 4">
    <name type="scientific">Polaromonas aquatica</name>
    <dbReference type="NCBI Taxonomy" id="332657"/>
    <lineage>
        <taxon>Bacteria</taxon>
        <taxon>Pseudomonadati</taxon>
        <taxon>Pseudomonadota</taxon>
        <taxon>Betaproteobacteria</taxon>
        <taxon>Burkholderiales</taxon>
        <taxon>Comamonadaceae</taxon>
        <taxon>Polaromonas</taxon>
    </lineage>
</organism>
<keyword evidence="4" id="KW-1185">Reference proteome</keyword>
<dbReference type="Pfam" id="PF03401">
    <property type="entry name" value="TctC"/>
    <property type="match status" value="1"/>
</dbReference>
<reference evidence="4" key="1">
    <citation type="journal article" date="2019" name="Int. J. Syst. Evol. Microbiol.">
        <title>The Global Catalogue of Microorganisms (GCM) 10K type strain sequencing project: providing services to taxonomists for standard genome sequencing and annotation.</title>
        <authorList>
            <consortium name="The Broad Institute Genomics Platform"/>
            <consortium name="The Broad Institute Genome Sequencing Center for Infectious Disease"/>
            <person name="Wu L."/>
            <person name="Ma J."/>
        </authorList>
    </citation>
    <scope>NUCLEOTIDE SEQUENCE [LARGE SCALE GENOMIC DNA]</scope>
    <source>
        <strain evidence="4">CCUG 39402</strain>
    </source>
</reference>
<protein>
    <submittedName>
        <fullName evidence="3">Bug family tripartite tricarboxylate transporter substrate binding protein</fullName>
    </submittedName>
</protein>
<feature type="chain" id="PRO_5045418065" evidence="2">
    <location>
        <begin position="44"/>
        <end position="341"/>
    </location>
</feature>
<dbReference type="PANTHER" id="PTHR42928:SF5">
    <property type="entry name" value="BLR1237 PROTEIN"/>
    <property type="match status" value="1"/>
</dbReference>
<proteinExistence type="inferred from homology"/>
<sequence length="341" mass="36467">MQSTCTPPVSPQAGLRCIFMHCRTAVTLMCCMLGLATMTPAHTQNWPSRPVTIISPYAPGGTNDVVARLMADRLQKVFGQPFIVENRAGAAGIVGSTAVMRATPDGYTLLSANNGSLVVQSVVKIPSPYDPATAFTPLVKVADAPNYVGVSSDLPVHTVGEFVALAKREPGKFNYSSSGSGSFGNFMGEYFKLQTGTDIVHIPGKSSASALTEMMAGRIQLMIDPQVLQQRNGGKVKVLATTQSSHVEAYPDLPTIRESGGPELNIVGWFGLFGPANLPREVVEKIEAAARSILADPEARKTLAVAGLVPSPVYSVQFGAMIRDDVKRYQDIKIRSRMVIE</sequence>
<feature type="signal peptide" evidence="2">
    <location>
        <begin position="1"/>
        <end position="43"/>
    </location>
</feature>
<dbReference type="PANTHER" id="PTHR42928">
    <property type="entry name" value="TRICARBOXYLATE-BINDING PROTEIN"/>
    <property type="match status" value="1"/>
</dbReference>
<dbReference type="Proteomes" id="UP001596270">
    <property type="component" value="Unassembled WGS sequence"/>
</dbReference>
<dbReference type="RefSeq" id="WP_371434500.1">
    <property type="nucleotide sequence ID" value="NZ_JBHSRS010000005.1"/>
</dbReference>
<gene>
    <name evidence="3" type="ORF">ACFQND_02815</name>
</gene>
<dbReference type="PIRSF" id="PIRSF017082">
    <property type="entry name" value="YflP"/>
    <property type="match status" value="1"/>
</dbReference>
<keyword evidence="2" id="KW-0732">Signal</keyword>
<dbReference type="InterPro" id="IPR042100">
    <property type="entry name" value="Bug_dom1"/>
</dbReference>
<dbReference type="InterPro" id="IPR005064">
    <property type="entry name" value="BUG"/>
</dbReference>
<dbReference type="Gene3D" id="3.40.190.150">
    <property type="entry name" value="Bordetella uptake gene, domain 1"/>
    <property type="match status" value="1"/>
</dbReference>
<accession>A0ABW1TTJ3</accession>
<dbReference type="EMBL" id="JBHSRS010000005">
    <property type="protein sequence ID" value="MFC6280160.1"/>
    <property type="molecule type" value="Genomic_DNA"/>
</dbReference>
<comment type="similarity">
    <text evidence="1">Belongs to the UPF0065 (bug) family.</text>
</comment>
<evidence type="ECO:0000313" key="4">
    <source>
        <dbReference type="Proteomes" id="UP001596270"/>
    </source>
</evidence>
<evidence type="ECO:0000313" key="3">
    <source>
        <dbReference type="EMBL" id="MFC6280160.1"/>
    </source>
</evidence>
<comment type="caution">
    <text evidence="3">The sequence shown here is derived from an EMBL/GenBank/DDBJ whole genome shotgun (WGS) entry which is preliminary data.</text>
</comment>
<name>A0ABW1TTJ3_9BURK</name>
<evidence type="ECO:0000256" key="1">
    <source>
        <dbReference type="ARBA" id="ARBA00006987"/>
    </source>
</evidence>